<accession>A0ACC8ELB7</accession>
<proteinExistence type="predicted"/>
<dbReference type="Proteomes" id="UP000250078">
    <property type="component" value="Unassembled WGS sequence"/>
</dbReference>
<sequence length="252" mass="27153">MAMRTSMTPPSYSTIGPSSTQANPQSSYPKQAGPTVSTNQGPKTVATQFHLYAESGFTGRKSVTFKFPNKRTDAYFVDYRTGFADLVVRRGGPSGPTVGTIVFHRWSNYIELVFEGNQRVEMTRDGLFTQRHAVVLPAGPELASRAEQVAVGVHRPVKQFFWKGTHDYGASLMAGGSLKLEDTAGNVYAAYTRLASMSKEGRLSVLIDGLDQRFVDQIVVSFMAVAEKERRQRGNNAATAGASAGAAVGGGC</sequence>
<protein>
    <submittedName>
        <fullName evidence="1">Uncharacterized protein</fullName>
    </submittedName>
</protein>
<evidence type="ECO:0000313" key="2">
    <source>
        <dbReference type="Proteomes" id="UP000250078"/>
    </source>
</evidence>
<gene>
    <name evidence="1" type="ORF">K441DRAFT_709608</name>
</gene>
<organism evidence="1 2">
    <name type="scientific">Cenococcum geophilum 1.58</name>
    <dbReference type="NCBI Taxonomy" id="794803"/>
    <lineage>
        <taxon>Eukaryota</taxon>
        <taxon>Fungi</taxon>
        <taxon>Dikarya</taxon>
        <taxon>Ascomycota</taxon>
        <taxon>Pezizomycotina</taxon>
        <taxon>Dothideomycetes</taxon>
        <taxon>Pleosporomycetidae</taxon>
        <taxon>Gloniales</taxon>
        <taxon>Gloniaceae</taxon>
        <taxon>Cenococcum</taxon>
    </lineage>
</organism>
<reference evidence="1 2" key="1">
    <citation type="journal article" date="2016" name="Nat. Commun.">
        <title>Ectomycorrhizal ecology is imprinted in the genome of the dominant symbiotic fungus Cenococcum geophilum.</title>
        <authorList>
            <consortium name="DOE Joint Genome Institute"/>
            <person name="Peter M."/>
            <person name="Kohler A."/>
            <person name="Ohm R.A."/>
            <person name="Kuo A."/>
            <person name="Krutzmann J."/>
            <person name="Morin E."/>
            <person name="Arend M."/>
            <person name="Barry K.W."/>
            <person name="Binder M."/>
            <person name="Choi C."/>
            <person name="Clum A."/>
            <person name="Copeland A."/>
            <person name="Grisel N."/>
            <person name="Haridas S."/>
            <person name="Kipfer T."/>
            <person name="LaButti K."/>
            <person name="Lindquist E."/>
            <person name="Lipzen A."/>
            <person name="Maire R."/>
            <person name="Meier B."/>
            <person name="Mihaltcheva S."/>
            <person name="Molinier V."/>
            <person name="Murat C."/>
            <person name="Poggeler S."/>
            <person name="Quandt C.A."/>
            <person name="Sperisen C."/>
            <person name="Tritt A."/>
            <person name="Tisserant E."/>
            <person name="Crous P.W."/>
            <person name="Henrissat B."/>
            <person name="Nehls U."/>
            <person name="Egli S."/>
            <person name="Spatafora J.W."/>
            <person name="Grigoriev I.V."/>
            <person name="Martin F.M."/>
        </authorList>
    </citation>
    <scope>NUCLEOTIDE SEQUENCE [LARGE SCALE GENOMIC DNA]</scope>
    <source>
        <strain evidence="1 2">1.58</strain>
    </source>
</reference>
<keyword evidence="2" id="KW-1185">Reference proteome</keyword>
<name>A0ACC8ELB7_9PEZI</name>
<evidence type="ECO:0000313" key="1">
    <source>
        <dbReference type="EMBL" id="OCK87006.1"/>
    </source>
</evidence>
<dbReference type="EMBL" id="KV748276">
    <property type="protein sequence ID" value="OCK87006.1"/>
    <property type="molecule type" value="Genomic_DNA"/>
</dbReference>